<dbReference type="EMBL" id="NHYD01002059">
    <property type="protein sequence ID" value="PPQ88587.1"/>
    <property type="molecule type" value="Genomic_DNA"/>
</dbReference>
<comment type="caution">
    <text evidence="1">The sequence shown here is derived from an EMBL/GenBank/DDBJ whole genome shotgun (WGS) entry which is preliminary data.</text>
</comment>
<protein>
    <submittedName>
        <fullName evidence="1">Uncharacterized protein</fullName>
    </submittedName>
</protein>
<gene>
    <name evidence="1" type="ORF">CVT25_009967</name>
</gene>
<name>A0A409XD38_PSICY</name>
<evidence type="ECO:0000313" key="1">
    <source>
        <dbReference type="EMBL" id="PPQ88587.1"/>
    </source>
</evidence>
<dbReference type="Proteomes" id="UP000283269">
    <property type="component" value="Unassembled WGS sequence"/>
</dbReference>
<sequence length="161" mass="18601">MSMTSYTYLPDGSVALPVDSLTGTDDLEVGKTYVINLSGTAQVWTVVGKDIYLRDYEDNNKKQLFKATLDSENRWGLYNEDRGKRVGRNRYENVKCEDSYDTQGSWQCFVDIRKGRPGMCMFYMTVYDDHRPLRKVTDKDGDYFTIQEKGESVMFGLTKMD</sequence>
<dbReference type="AlphaFoldDB" id="A0A409XD38"/>
<organism evidence="1 2">
    <name type="scientific">Psilocybe cyanescens</name>
    <dbReference type="NCBI Taxonomy" id="93625"/>
    <lineage>
        <taxon>Eukaryota</taxon>
        <taxon>Fungi</taxon>
        <taxon>Dikarya</taxon>
        <taxon>Basidiomycota</taxon>
        <taxon>Agaricomycotina</taxon>
        <taxon>Agaricomycetes</taxon>
        <taxon>Agaricomycetidae</taxon>
        <taxon>Agaricales</taxon>
        <taxon>Agaricineae</taxon>
        <taxon>Strophariaceae</taxon>
        <taxon>Psilocybe</taxon>
    </lineage>
</organism>
<accession>A0A409XD38</accession>
<dbReference type="STRING" id="93625.A0A409XD38"/>
<dbReference type="OrthoDB" id="3177321at2759"/>
<reference evidence="1 2" key="1">
    <citation type="journal article" date="2018" name="Evol. Lett.">
        <title>Horizontal gene cluster transfer increased hallucinogenic mushroom diversity.</title>
        <authorList>
            <person name="Reynolds H.T."/>
            <person name="Vijayakumar V."/>
            <person name="Gluck-Thaler E."/>
            <person name="Korotkin H.B."/>
            <person name="Matheny P.B."/>
            <person name="Slot J.C."/>
        </authorList>
    </citation>
    <scope>NUCLEOTIDE SEQUENCE [LARGE SCALE GENOMIC DNA]</scope>
    <source>
        <strain evidence="1 2">2631</strain>
    </source>
</reference>
<evidence type="ECO:0000313" key="2">
    <source>
        <dbReference type="Proteomes" id="UP000283269"/>
    </source>
</evidence>
<proteinExistence type="predicted"/>
<dbReference type="InParanoid" id="A0A409XD38"/>
<keyword evidence="2" id="KW-1185">Reference proteome</keyword>